<evidence type="ECO:0000313" key="2">
    <source>
        <dbReference type="Proteomes" id="UP000033774"/>
    </source>
</evidence>
<dbReference type="OrthoDB" id="8238110at2"/>
<evidence type="ECO:0000313" key="1">
    <source>
        <dbReference type="EMBL" id="KJV10826.1"/>
    </source>
</evidence>
<dbReference type="Proteomes" id="UP000033774">
    <property type="component" value="Unassembled WGS sequence"/>
</dbReference>
<reference evidence="1 2" key="1">
    <citation type="submission" date="2015-03" db="EMBL/GenBank/DDBJ databases">
        <title>Draft genome sequence of Elstera litoralis.</title>
        <authorList>
            <person name="Rahalkar M.C."/>
            <person name="Dhakephalkar P.K."/>
            <person name="Pore S.D."/>
            <person name="Arora P."/>
            <person name="Kapse N.G."/>
            <person name="Pandit P.S."/>
        </authorList>
    </citation>
    <scope>NUCLEOTIDE SEQUENCE [LARGE SCALE GENOMIC DNA]</scope>
    <source>
        <strain evidence="1 2">Dia-1</strain>
    </source>
</reference>
<protein>
    <submittedName>
        <fullName evidence="1">Uncharacterized protein</fullName>
    </submittedName>
</protein>
<dbReference type="AlphaFoldDB" id="A0A0F3IVV2"/>
<organism evidence="1 2">
    <name type="scientific">Elstera litoralis</name>
    <dbReference type="NCBI Taxonomy" id="552518"/>
    <lineage>
        <taxon>Bacteria</taxon>
        <taxon>Pseudomonadati</taxon>
        <taxon>Pseudomonadota</taxon>
        <taxon>Alphaproteobacteria</taxon>
        <taxon>Rhodospirillales</taxon>
        <taxon>Rhodospirillaceae</taxon>
        <taxon>Elstera</taxon>
    </lineage>
</organism>
<gene>
    <name evidence="1" type="ORF">VZ95_02390</name>
</gene>
<keyword evidence="2" id="KW-1185">Reference proteome</keyword>
<name>A0A0F3IVV2_9PROT</name>
<dbReference type="EMBL" id="LAJY01000039">
    <property type="protein sequence ID" value="KJV10826.1"/>
    <property type="molecule type" value="Genomic_DNA"/>
</dbReference>
<sequence>MSLPRQRRGEIRALVLNPARSRPWRDRLPLLALVAGAALTLLALLENAHAAPPPRPALPDHAQPMTAGELKILTAHPATYRNRDPADPVSYTIRPDGSLTVMLNRGKDALDGKWSLEAERFCIRIGWFYKSCSAAWRVGEASYFFWSDEDEDETSSLAHNTYDRVN</sequence>
<accession>A0A0F3IVV2</accession>
<dbReference type="RefSeq" id="WP_045774455.1">
    <property type="nucleotide sequence ID" value="NZ_LAJY01000039.1"/>
</dbReference>
<proteinExistence type="predicted"/>
<comment type="caution">
    <text evidence="1">The sequence shown here is derived from an EMBL/GenBank/DDBJ whole genome shotgun (WGS) entry which is preliminary data.</text>
</comment>